<name>A0A5C5YPB0_9BACT</name>
<dbReference type="EMBL" id="SJPJ01000002">
    <property type="protein sequence ID" value="TWT76744.1"/>
    <property type="molecule type" value="Genomic_DNA"/>
</dbReference>
<evidence type="ECO:0000313" key="3">
    <source>
        <dbReference type="Proteomes" id="UP000315010"/>
    </source>
</evidence>
<dbReference type="AlphaFoldDB" id="A0A5C5YPB0"/>
<evidence type="ECO:0000256" key="1">
    <source>
        <dbReference type="SAM" id="Phobius"/>
    </source>
</evidence>
<dbReference type="RefSeq" id="WP_146404471.1">
    <property type="nucleotide sequence ID" value="NZ_SJPJ01000002.1"/>
</dbReference>
<protein>
    <submittedName>
        <fullName evidence="2">Uncharacterized protein</fullName>
    </submittedName>
</protein>
<organism evidence="2 3">
    <name type="scientific">Novipirellula herctigrandis</name>
    <dbReference type="NCBI Taxonomy" id="2527986"/>
    <lineage>
        <taxon>Bacteria</taxon>
        <taxon>Pseudomonadati</taxon>
        <taxon>Planctomycetota</taxon>
        <taxon>Planctomycetia</taxon>
        <taxon>Pirellulales</taxon>
        <taxon>Pirellulaceae</taxon>
        <taxon>Novipirellula</taxon>
    </lineage>
</organism>
<evidence type="ECO:0000313" key="2">
    <source>
        <dbReference type="EMBL" id="TWT76744.1"/>
    </source>
</evidence>
<comment type="caution">
    <text evidence="2">The sequence shown here is derived from an EMBL/GenBank/DDBJ whole genome shotgun (WGS) entry which is preliminary data.</text>
</comment>
<dbReference type="Proteomes" id="UP000315010">
    <property type="component" value="Unassembled WGS sequence"/>
</dbReference>
<sequence>MTDEPKQRRWQFSLLTILLLVALVAVVVAFHRIHDKRELTERKVRVLQALACELTVDDPSKIVVIKRLPTLSDELIVGVYLPELKKPARINRLCLSLENILSYPNSRSVYPTPNNSFHLTPGEHWIELHCTKQGKGESSSQYVIEALVDGRGVMKEIRDSSWQPVDSCANYSTLKSVSQSFTAGQRIKLYHRRNYERTQSEAGFSVQNESNNGILLWIDEANSDL</sequence>
<gene>
    <name evidence="2" type="ORF">CA13_72420</name>
</gene>
<keyword evidence="1" id="KW-1133">Transmembrane helix</keyword>
<keyword evidence="3" id="KW-1185">Reference proteome</keyword>
<reference evidence="2 3" key="1">
    <citation type="submission" date="2019-02" db="EMBL/GenBank/DDBJ databases">
        <title>Deep-cultivation of Planctomycetes and their phenomic and genomic characterization uncovers novel biology.</title>
        <authorList>
            <person name="Wiegand S."/>
            <person name="Jogler M."/>
            <person name="Boedeker C."/>
            <person name="Pinto D."/>
            <person name="Vollmers J."/>
            <person name="Rivas-Marin E."/>
            <person name="Kohn T."/>
            <person name="Peeters S.H."/>
            <person name="Heuer A."/>
            <person name="Rast P."/>
            <person name="Oberbeckmann S."/>
            <person name="Bunk B."/>
            <person name="Jeske O."/>
            <person name="Meyerdierks A."/>
            <person name="Storesund J.E."/>
            <person name="Kallscheuer N."/>
            <person name="Luecker S."/>
            <person name="Lage O.M."/>
            <person name="Pohl T."/>
            <person name="Merkel B.J."/>
            <person name="Hornburger P."/>
            <person name="Mueller R.-W."/>
            <person name="Bruemmer F."/>
            <person name="Labrenz M."/>
            <person name="Spormann A.M."/>
            <person name="Op Den Camp H."/>
            <person name="Overmann J."/>
            <person name="Amann R."/>
            <person name="Jetten M.S.M."/>
            <person name="Mascher T."/>
            <person name="Medema M.H."/>
            <person name="Devos D.P."/>
            <person name="Kaster A.-K."/>
            <person name="Ovreas L."/>
            <person name="Rohde M."/>
            <person name="Galperin M.Y."/>
            <person name="Jogler C."/>
        </authorList>
    </citation>
    <scope>NUCLEOTIDE SEQUENCE [LARGE SCALE GENOMIC DNA]</scope>
    <source>
        <strain evidence="2 3">CA13</strain>
    </source>
</reference>
<keyword evidence="1" id="KW-0812">Transmembrane</keyword>
<proteinExistence type="predicted"/>
<accession>A0A5C5YPB0</accession>
<keyword evidence="1" id="KW-0472">Membrane</keyword>
<feature type="transmembrane region" description="Helical" evidence="1">
    <location>
        <begin position="12"/>
        <end position="33"/>
    </location>
</feature>